<accession>A0AAN6EVH9</accession>
<keyword evidence="2" id="KW-0472">Membrane</keyword>
<name>A0AAN6EVH9_EXODE</name>
<dbReference type="Proteomes" id="UP001161757">
    <property type="component" value="Unassembled WGS sequence"/>
</dbReference>
<protein>
    <submittedName>
        <fullName evidence="3">Uncharacterized protein</fullName>
    </submittedName>
</protein>
<proteinExistence type="predicted"/>
<reference evidence="3" key="1">
    <citation type="submission" date="2023-01" db="EMBL/GenBank/DDBJ databases">
        <title>Exophiala dermititidis isolated from Cystic Fibrosis Patient.</title>
        <authorList>
            <person name="Kurbessoian T."/>
            <person name="Crocker A."/>
            <person name="Murante D."/>
            <person name="Hogan D.A."/>
            <person name="Stajich J.E."/>
        </authorList>
    </citation>
    <scope>NUCLEOTIDE SEQUENCE</scope>
    <source>
        <strain evidence="3">Ex8</strain>
    </source>
</reference>
<keyword evidence="2" id="KW-1133">Transmembrane helix</keyword>
<dbReference type="AlphaFoldDB" id="A0AAN6EVH9"/>
<evidence type="ECO:0000256" key="2">
    <source>
        <dbReference type="SAM" id="Phobius"/>
    </source>
</evidence>
<feature type="compositionally biased region" description="Basic and acidic residues" evidence="1">
    <location>
        <begin position="613"/>
        <end position="640"/>
    </location>
</feature>
<feature type="compositionally biased region" description="Polar residues" evidence="1">
    <location>
        <begin position="493"/>
        <end position="502"/>
    </location>
</feature>
<comment type="caution">
    <text evidence="3">The sequence shown here is derived from an EMBL/GenBank/DDBJ whole genome shotgun (WGS) entry which is preliminary data.</text>
</comment>
<organism evidence="3 4">
    <name type="scientific">Exophiala dermatitidis</name>
    <name type="common">Black yeast-like fungus</name>
    <name type="synonym">Wangiella dermatitidis</name>
    <dbReference type="NCBI Taxonomy" id="5970"/>
    <lineage>
        <taxon>Eukaryota</taxon>
        <taxon>Fungi</taxon>
        <taxon>Dikarya</taxon>
        <taxon>Ascomycota</taxon>
        <taxon>Pezizomycotina</taxon>
        <taxon>Eurotiomycetes</taxon>
        <taxon>Chaetothyriomycetidae</taxon>
        <taxon>Chaetothyriales</taxon>
        <taxon>Herpotrichiellaceae</taxon>
        <taxon>Exophiala</taxon>
    </lineage>
</organism>
<evidence type="ECO:0000313" key="4">
    <source>
        <dbReference type="Proteomes" id="UP001161757"/>
    </source>
</evidence>
<feature type="region of interest" description="Disordered" evidence="1">
    <location>
        <begin position="482"/>
        <end position="571"/>
    </location>
</feature>
<feature type="region of interest" description="Disordered" evidence="1">
    <location>
        <begin position="584"/>
        <end position="640"/>
    </location>
</feature>
<dbReference type="EMBL" id="JAJGCB010000006">
    <property type="protein sequence ID" value="KAJ8992033.1"/>
    <property type="molecule type" value="Genomic_DNA"/>
</dbReference>
<gene>
    <name evidence="3" type="ORF">HRR80_003931</name>
</gene>
<evidence type="ECO:0000313" key="3">
    <source>
        <dbReference type="EMBL" id="KAJ8992033.1"/>
    </source>
</evidence>
<evidence type="ECO:0000256" key="1">
    <source>
        <dbReference type="SAM" id="MobiDB-lite"/>
    </source>
</evidence>
<feature type="transmembrane region" description="Helical" evidence="2">
    <location>
        <begin position="727"/>
        <end position="746"/>
    </location>
</feature>
<feature type="compositionally biased region" description="Low complexity" evidence="1">
    <location>
        <begin position="584"/>
        <end position="593"/>
    </location>
</feature>
<sequence length="765" mass="85031">MGRHAHIARLALGRSPFEPPLQDDRGDFVLGPNVQLCAARNYVQYFDSRGHPQNFASEASRTRLIRAQNDALSTVGVVVRKAKRTRSSWQNMSDEQKHMLLISENIAGANLGIIVDVLQRLSTWWIVCFRRRLLIYKSYLGLSIPELILSEWRTSTTEEFFSAGLLSAAISKFSQSWRNSLINDRHVSNRSRSQSVSYSSGMVRFIRKHSLQLLWFATAEYPFYAFSVLQSLYLVPVNAAPPLLAFIPFTASSPIRLPDTLSDSPWPYWSLYLLHIASSPFVLCYIKDQIGRHVFKKVYQIVRHLLVKPDRPDRSSLPSARRKMSTVSERAIATVSSDRRHPPPSSKFPTLLDIFGTFVPVIFWVWEKAFQSQRTPLTVELSPDIEEELTHRIILHYRNLLRQDLAVDVELRRPPRMLRVLAIQSAFSDYNLDPDRAVDVLADELNFDIFSDVSTATPDPLDPTVIEDAAAAAHGQTILSNGVHTGSLEDSGATASQLQSAEGFQVPHAESSAEEDGTEGFAAEDRAGGPVQGEVQAELSLQPTAAPETLPGPESLEAGRNDLQGGSIPLPELSAPELLAAPASRAPSPAASPVPGISRAVSLSNAPPRPVRRPTDVDEDLRPTRDDSLYHEDPSRKTRRDDEPLYRVTLLSNHPAETFALFAASIMESAVLLPFEMLFLRSLAHNFLAHPWADTQISRTLPPLAEEWSLGSWLVGRGHSTTRGLRLFGSCGMVIGIQAFISLAIWNVGTHVTLRLGRQFGWGKI</sequence>
<keyword evidence="2" id="KW-0812">Transmembrane</keyword>